<organism evidence="2 3">
    <name type="scientific">Aestuariivirga litoralis</name>
    <dbReference type="NCBI Taxonomy" id="2650924"/>
    <lineage>
        <taxon>Bacteria</taxon>
        <taxon>Pseudomonadati</taxon>
        <taxon>Pseudomonadota</taxon>
        <taxon>Alphaproteobacteria</taxon>
        <taxon>Hyphomicrobiales</taxon>
        <taxon>Aestuariivirgaceae</taxon>
        <taxon>Aestuariivirga</taxon>
    </lineage>
</organism>
<keyword evidence="1" id="KW-0175">Coiled coil</keyword>
<evidence type="ECO:0000313" key="2">
    <source>
        <dbReference type="EMBL" id="PZF76309.1"/>
    </source>
</evidence>
<evidence type="ECO:0000256" key="1">
    <source>
        <dbReference type="SAM" id="Coils"/>
    </source>
</evidence>
<dbReference type="Proteomes" id="UP000248795">
    <property type="component" value="Unassembled WGS sequence"/>
</dbReference>
<sequence>MALGKTLKTELDEIRAELARMREAAAAPAGDAAAAGGLHEQIAELNRLVQDMLENAEDTIAEHPVATVAGALALGILIGRLTAH</sequence>
<proteinExistence type="predicted"/>
<dbReference type="EMBL" id="QKVK01000006">
    <property type="protein sequence ID" value="PZF76309.1"/>
    <property type="molecule type" value="Genomic_DNA"/>
</dbReference>
<protein>
    <recommendedName>
        <fullName evidence="4">DUF883 domain-containing protein</fullName>
    </recommendedName>
</protein>
<comment type="caution">
    <text evidence="2">The sequence shown here is derived from an EMBL/GenBank/DDBJ whole genome shotgun (WGS) entry which is preliminary data.</text>
</comment>
<dbReference type="RefSeq" id="WP_111199146.1">
    <property type="nucleotide sequence ID" value="NZ_QKVK01000006.1"/>
</dbReference>
<reference evidence="3" key="1">
    <citation type="submission" date="2018-06" db="EMBL/GenBank/DDBJ databases">
        <title>Aestuariibacter litoralis strain KCTC 52945T.</title>
        <authorList>
            <person name="Li X."/>
            <person name="Salam N."/>
            <person name="Li J.-L."/>
            <person name="Chen Y.-M."/>
            <person name="Yang Z.-W."/>
            <person name="Zhang L.-Y."/>
            <person name="Han M.-X."/>
            <person name="Xiao M."/>
            <person name="Li W.-J."/>
        </authorList>
    </citation>
    <scope>NUCLEOTIDE SEQUENCE [LARGE SCALE GENOMIC DNA]</scope>
    <source>
        <strain evidence="3">KCTC 52945</strain>
    </source>
</reference>
<feature type="coiled-coil region" evidence="1">
    <location>
        <begin position="4"/>
        <end position="62"/>
    </location>
</feature>
<dbReference type="AlphaFoldDB" id="A0A2W2BJE7"/>
<accession>A0A2W2BJE7</accession>
<gene>
    <name evidence="2" type="ORF">DK847_14055</name>
</gene>
<name>A0A2W2BJE7_9HYPH</name>
<evidence type="ECO:0000313" key="3">
    <source>
        <dbReference type="Proteomes" id="UP000248795"/>
    </source>
</evidence>
<keyword evidence="3" id="KW-1185">Reference proteome</keyword>
<evidence type="ECO:0008006" key="4">
    <source>
        <dbReference type="Google" id="ProtNLM"/>
    </source>
</evidence>